<accession>A0AAD9RXI6</accession>
<reference evidence="2" key="1">
    <citation type="submission" date="2021-08" db="EMBL/GenBank/DDBJ databases">
        <authorList>
            <person name="Misof B."/>
            <person name="Oliver O."/>
            <person name="Podsiadlowski L."/>
            <person name="Donath A."/>
            <person name="Peters R."/>
            <person name="Mayer C."/>
            <person name="Rust J."/>
            <person name="Gunkel S."/>
            <person name="Lesny P."/>
            <person name="Martin S."/>
            <person name="Oeyen J.P."/>
            <person name="Petersen M."/>
            <person name="Panagiotis P."/>
            <person name="Wilbrandt J."/>
            <person name="Tanja T."/>
        </authorList>
    </citation>
    <scope>NUCLEOTIDE SEQUENCE</scope>
    <source>
        <strain evidence="2">GBR_01_08_01A</strain>
        <tissue evidence="2">Thorax + abdomen</tissue>
    </source>
</reference>
<dbReference type="EMBL" id="JAIFRP010000006">
    <property type="protein sequence ID" value="KAK2587787.1"/>
    <property type="molecule type" value="Genomic_DNA"/>
</dbReference>
<evidence type="ECO:0000313" key="2">
    <source>
        <dbReference type="EMBL" id="KAK2587787.1"/>
    </source>
</evidence>
<dbReference type="Proteomes" id="UP001258017">
    <property type="component" value="Unassembled WGS sequence"/>
</dbReference>
<gene>
    <name evidence="2" type="ORF">KPH14_003891</name>
</gene>
<comment type="caution">
    <text evidence="2">The sequence shown here is derived from an EMBL/GenBank/DDBJ whole genome shotgun (WGS) entry which is preliminary data.</text>
</comment>
<sequence>MASAASRRVILLARFYDVSARAFTVSSTLITSRNYENETWCRRWWHISHRNISLTARSFEPKLSTILMKHTHDAKSSGKSTKASDTTEKSSRICASETLGKLLRMIRDKKNILQLKEAVMMDVTSFSSTSHSR</sequence>
<feature type="region of interest" description="Disordered" evidence="1">
    <location>
        <begin position="70"/>
        <end position="90"/>
    </location>
</feature>
<evidence type="ECO:0000256" key="1">
    <source>
        <dbReference type="SAM" id="MobiDB-lite"/>
    </source>
</evidence>
<protein>
    <submittedName>
        <fullName evidence="2">Uncharacterized protein</fullName>
    </submittedName>
</protein>
<keyword evidence="3" id="KW-1185">Reference proteome</keyword>
<name>A0AAD9RXI6_9HYME</name>
<proteinExistence type="predicted"/>
<organism evidence="2 3">
    <name type="scientific">Odynerus spinipes</name>
    <dbReference type="NCBI Taxonomy" id="1348599"/>
    <lineage>
        <taxon>Eukaryota</taxon>
        <taxon>Metazoa</taxon>
        <taxon>Ecdysozoa</taxon>
        <taxon>Arthropoda</taxon>
        <taxon>Hexapoda</taxon>
        <taxon>Insecta</taxon>
        <taxon>Pterygota</taxon>
        <taxon>Neoptera</taxon>
        <taxon>Endopterygota</taxon>
        <taxon>Hymenoptera</taxon>
        <taxon>Apocrita</taxon>
        <taxon>Aculeata</taxon>
        <taxon>Vespoidea</taxon>
        <taxon>Vespidae</taxon>
        <taxon>Eumeninae</taxon>
        <taxon>Odynerus</taxon>
    </lineage>
</organism>
<dbReference type="AlphaFoldDB" id="A0AAD9RXI6"/>
<reference evidence="2" key="2">
    <citation type="journal article" date="2023" name="Commun. Biol.">
        <title>Intrasexual cuticular hydrocarbon dimorphism in a wasp sheds light on hydrocarbon biosynthesis genes in Hymenoptera.</title>
        <authorList>
            <person name="Moris V.C."/>
            <person name="Podsiadlowski L."/>
            <person name="Martin S."/>
            <person name="Oeyen J.P."/>
            <person name="Donath A."/>
            <person name="Petersen M."/>
            <person name="Wilbrandt J."/>
            <person name="Misof B."/>
            <person name="Liedtke D."/>
            <person name="Thamm M."/>
            <person name="Scheiner R."/>
            <person name="Schmitt T."/>
            <person name="Niehuis O."/>
        </authorList>
    </citation>
    <scope>NUCLEOTIDE SEQUENCE</scope>
    <source>
        <strain evidence="2">GBR_01_08_01A</strain>
    </source>
</reference>
<evidence type="ECO:0000313" key="3">
    <source>
        <dbReference type="Proteomes" id="UP001258017"/>
    </source>
</evidence>